<reference evidence="9 10" key="1">
    <citation type="submission" date="2021-01" db="EMBL/GenBank/DDBJ databases">
        <title>Genomic Encyclopedia of Type Strains, Phase IV (KMG-IV): sequencing the most valuable type-strain genomes for metagenomic binning, comparative biology and taxonomic classification.</title>
        <authorList>
            <person name="Goeker M."/>
        </authorList>
    </citation>
    <scope>NUCLEOTIDE SEQUENCE [LARGE SCALE GENOMIC DNA]</scope>
    <source>
        <strain evidence="9 10">DSM 24834</strain>
    </source>
</reference>
<organism evidence="9 10">
    <name type="scientific">Rossellomorea pakistanensis</name>
    <dbReference type="NCBI Taxonomy" id="992288"/>
    <lineage>
        <taxon>Bacteria</taxon>
        <taxon>Bacillati</taxon>
        <taxon>Bacillota</taxon>
        <taxon>Bacilli</taxon>
        <taxon>Bacillales</taxon>
        <taxon>Bacillaceae</taxon>
        <taxon>Rossellomorea</taxon>
    </lineage>
</organism>
<proteinExistence type="inferred from homology"/>
<dbReference type="EMBL" id="JAFBDZ010000004">
    <property type="protein sequence ID" value="MBM7587355.1"/>
    <property type="molecule type" value="Genomic_DNA"/>
</dbReference>
<evidence type="ECO:0000256" key="2">
    <source>
        <dbReference type="ARBA" id="ARBA00022448"/>
    </source>
</evidence>
<dbReference type="PANTHER" id="PTHR30193:SF1">
    <property type="entry name" value="ABC TRANSPORTER PERMEASE PROTEIN YESP-RELATED"/>
    <property type="match status" value="1"/>
</dbReference>
<keyword evidence="9" id="KW-0762">Sugar transport</keyword>
<dbReference type="InterPro" id="IPR018483">
    <property type="entry name" value="Carb_kinase_FGGY_CS"/>
</dbReference>
<dbReference type="Proteomes" id="UP001646157">
    <property type="component" value="Unassembled WGS sequence"/>
</dbReference>
<comment type="caution">
    <text evidence="9">The sequence shown here is derived from an EMBL/GenBank/DDBJ whole genome shotgun (WGS) entry which is preliminary data.</text>
</comment>
<accession>A0ABS2NHK6</accession>
<dbReference type="InterPro" id="IPR035906">
    <property type="entry name" value="MetI-like_sf"/>
</dbReference>
<evidence type="ECO:0000313" key="10">
    <source>
        <dbReference type="Proteomes" id="UP001646157"/>
    </source>
</evidence>
<feature type="transmembrane region" description="Helical" evidence="7">
    <location>
        <begin position="233"/>
        <end position="254"/>
    </location>
</feature>
<dbReference type="PROSITE" id="PS50928">
    <property type="entry name" value="ABC_TM1"/>
    <property type="match status" value="1"/>
</dbReference>
<dbReference type="CDD" id="cd06261">
    <property type="entry name" value="TM_PBP2"/>
    <property type="match status" value="1"/>
</dbReference>
<keyword evidence="10" id="KW-1185">Reference proteome</keyword>
<keyword evidence="6 7" id="KW-0472">Membrane</keyword>
<gene>
    <name evidence="9" type="ORF">JOC86_003928</name>
</gene>
<dbReference type="PANTHER" id="PTHR30193">
    <property type="entry name" value="ABC TRANSPORTER PERMEASE PROTEIN"/>
    <property type="match status" value="1"/>
</dbReference>
<feature type="transmembrane region" description="Helical" evidence="7">
    <location>
        <begin position="128"/>
        <end position="148"/>
    </location>
</feature>
<dbReference type="SUPFAM" id="SSF161098">
    <property type="entry name" value="MetI-like"/>
    <property type="match status" value="1"/>
</dbReference>
<dbReference type="SUPFAM" id="SSF160964">
    <property type="entry name" value="MalF N-terminal region-like"/>
    <property type="match status" value="1"/>
</dbReference>
<keyword evidence="4 7" id="KW-0812">Transmembrane</keyword>
<dbReference type="Pfam" id="PF00528">
    <property type="entry name" value="BPD_transp_1"/>
    <property type="match status" value="1"/>
</dbReference>
<feature type="transmembrane region" description="Helical" evidence="7">
    <location>
        <begin position="177"/>
        <end position="200"/>
    </location>
</feature>
<keyword evidence="2 7" id="KW-0813">Transport</keyword>
<feature type="transmembrane region" description="Helical" evidence="7">
    <location>
        <begin position="283"/>
        <end position="303"/>
    </location>
</feature>
<dbReference type="InterPro" id="IPR051393">
    <property type="entry name" value="ABC_transporter_permease"/>
</dbReference>
<dbReference type="InterPro" id="IPR000515">
    <property type="entry name" value="MetI-like"/>
</dbReference>
<comment type="similarity">
    <text evidence="7">Belongs to the binding-protein-dependent transport system permease family.</text>
</comment>
<sequence>MNTEKIPLENNSVNVTVKMKGIHKLRRKEIFWGYFFTLPAILGLLIWTIGPMLASLYFSFTDYRVIGDIHWIGFENYIEIFKNDLNFKKSLFVTFYFAIGSTVFTLAAALLVAILMNMNVKGQSFFRTMYYLPVIVPAVASNILWLWLFNPDFGLLNSLLDFFSLPKLMWIYDESTVIPSLILLSIWSCGGTALIFLAGLQDVPKQLLEAVEIDGGNWWHKFRFVTVPSISPVIFFNLVMGLIGAFQAFTQAYVMTEGGPNNSTLFYVFLIYREAFQKNNMGYASALSWILFIIILIFTLFIFKSSKSWVHYGGGK</sequence>
<protein>
    <submittedName>
        <fullName evidence="9">Multiple sugar transport system permease protein</fullName>
    </submittedName>
</protein>
<keyword evidence="3" id="KW-1003">Cell membrane</keyword>
<feature type="transmembrane region" description="Helical" evidence="7">
    <location>
        <begin position="30"/>
        <end position="50"/>
    </location>
</feature>
<dbReference type="Gene3D" id="1.10.3720.10">
    <property type="entry name" value="MetI-like"/>
    <property type="match status" value="1"/>
</dbReference>
<evidence type="ECO:0000256" key="4">
    <source>
        <dbReference type="ARBA" id="ARBA00022692"/>
    </source>
</evidence>
<evidence type="ECO:0000256" key="1">
    <source>
        <dbReference type="ARBA" id="ARBA00004651"/>
    </source>
</evidence>
<evidence type="ECO:0000256" key="6">
    <source>
        <dbReference type="ARBA" id="ARBA00023136"/>
    </source>
</evidence>
<keyword evidence="5 7" id="KW-1133">Transmembrane helix</keyword>
<evidence type="ECO:0000256" key="7">
    <source>
        <dbReference type="RuleBase" id="RU363032"/>
    </source>
</evidence>
<evidence type="ECO:0000313" key="9">
    <source>
        <dbReference type="EMBL" id="MBM7587355.1"/>
    </source>
</evidence>
<feature type="domain" description="ABC transmembrane type-1" evidence="8">
    <location>
        <begin position="91"/>
        <end position="302"/>
    </location>
</feature>
<evidence type="ECO:0000256" key="5">
    <source>
        <dbReference type="ARBA" id="ARBA00022989"/>
    </source>
</evidence>
<evidence type="ECO:0000259" key="8">
    <source>
        <dbReference type="PROSITE" id="PS50928"/>
    </source>
</evidence>
<name>A0ABS2NHK6_9BACI</name>
<feature type="transmembrane region" description="Helical" evidence="7">
    <location>
        <begin position="91"/>
        <end position="116"/>
    </location>
</feature>
<evidence type="ECO:0000256" key="3">
    <source>
        <dbReference type="ARBA" id="ARBA00022475"/>
    </source>
</evidence>
<dbReference type="PROSITE" id="PS00933">
    <property type="entry name" value="FGGY_KINASES_1"/>
    <property type="match status" value="1"/>
</dbReference>
<comment type="subcellular location">
    <subcellularLocation>
        <location evidence="1 7">Cell membrane</location>
        <topology evidence="1 7">Multi-pass membrane protein</topology>
    </subcellularLocation>
</comment>